<reference evidence="2" key="1">
    <citation type="submission" date="2020-12" db="EMBL/GenBank/DDBJ databases">
        <title>Metabolic potential, ecology and presence of endohyphal bacteria is reflected in genomic diversity of Mucoromycotina.</title>
        <authorList>
            <person name="Muszewska A."/>
            <person name="Okrasinska A."/>
            <person name="Steczkiewicz K."/>
            <person name="Drgas O."/>
            <person name="Orlowska M."/>
            <person name="Perlinska-Lenart U."/>
            <person name="Aleksandrzak-Piekarczyk T."/>
            <person name="Szatraj K."/>
            <person name="Zielenkiewicz U."/>
            <person name="Pilsyk S."/>
            <person name="Malc E."/>
            <person name="Mieczkowski P."/>
            <person name="Kruszewska J.S."/>
            <person name="Biernat P."/>
            <person name="Pawlowska J."/>
        </authorList>
    </citation>
    <scope>NUCLEOTIDE SEQUENCE</scope>
    <source>
        <strain evidence="2">WA0000051536</strain>
    </source>
</reference>
<dbReference type="PANTHER" id="PTHR28027:SF1">
    <property type="entry name" value="CAMP INDEPENDENT REGULATORY PROTEIN (AFU_ORTHOLOGUE AFUA_3G09640)"/>
    <property type="match status" value="1"/>
</dbReference>
<dbReference type="GO" id="GO:0003677">
    <property type="term" value="F:DNA binding"/>
    <property type="evidence" value="ECO:0007669"/>
    <property type="project" value="TreeGrafter"/>
</dbReference>
<dbReference type="OrthoDB" id="5572844at2759"/>
<organism evidence="2 3">
    <name type="scientific">Umbelopsis vinacea</name>
    <dbReference type="NCBI Taxonomy" id="44442"/>
    <lineage>
        <taxon>Eukaryota</taxon>
        <taxon>Fungi</taxon>
        <taxon>Fungi incertae sedis</taxon>
        <taxon>Mucoromycota</taxon>
        <taxon>Mucoromycotina</taxon>
        <taxon>Umbelopsidomycetes</taxon>
        <taxon>Umbelopsidales</taxon>
        <taxon>Umbelopsidaceae</taxon>
        <taxon>Umbelopsis</taxon>
    </lineage>
</organism>
<dbReference type="PANTHER" id="PTHR28027">
    <property type="entry name" value="TRANSCRIPTIONAL REGULATOR MIT1"/>
    <property type="match status" value="1"/>
</dbReference>
<proteinExistence type="predicted"/>
<evidence type="ECO:0000313" key="3">
    <source>
        <dbReference type="Proteomes" id="UP000612746"/>
    </source>
</evidence>
<protein>
    <submittedName>
        <fullName evidence="2">Uncharacterized protein</fullName>
    </submittedName>
</protein>
<accession>A0A8H7UD21</accession>
<keyword evidence="3" id="KW-1185">Reference proteome</keyword>
<comment type="caution">
    <text evidence="2">The sequence shown here is derived from an EMBL/GenBank/DDBJ whole genome shotgun (WGS) entry which is preliminary data.</text>
</comment>
<evidence type="ECO:0000313" key="2">
    <source>
        <dbReference type="EMBL" id="KAG2178490.1"/>
    </source>
</evidence>
<dbReference type="EMBL" id="JAEPRA010000011">
    <property type="protein sequence ID" value="KAG2178490.1"/>
    <property type="molecule type" value="Genomic_DNA"/>
</dbReference>
<feature type="region of interest" description="Disordered" evidence="1">
    <location>
        <begin position="165"/>
        <end position="190"/>
    </location>
</feature>
<dbReference type="AlphaFoldDB" id="A0A8H7UD21"/>
<dbReference type="Pfam" id="PF09729">
    <property type="entry name" value="Gti1_Pac2"/>
    <property type="match status" value="1"/>
</dbReference>
<evidence type="ECO:0000256" key="1">
    <source>
        <dbReference type="SAM" id="MobiDB-lite"/>
    </source>
</evidence>
<sequence length="311" mass="35406">MSNSFTKDSPSISMETYFGYIKCTQDALVLFKACQLGILPRIRRRLSDRERSNIRSGSVFVWYEREAGMRRWTDGRSWSPSRVAGSFLTYKELSCKQKKRFLQPSHVSFKEKGLIKQSFSITTQPSEKIHIISYYSEIDLVDQKLSCPTEDPRLLQAVKSASYGKYQNESHKNQRKYPGLPAPLRAPQQWQSPVPTKTMTYSDEDDNVSCNTSILTSPSLTHSPDCNSVSTTSIEEPLDLPAMLTNSQPIKSGLKYDSEDITSNHKIQLPPIILSTDRYSGKTISLLSANMPWKSSEDDRQLNALQRRLLF</sequence>
<name>A0A8H7UD21_9FUNG</name>
<dbReference type="Proteomes" id="UP000612746">
    <property type="component" value="Unassembled WGS sequence"/>
</dbReference>
<dbReference type="InterPro" id="IPR018608">
    <property type="entry name" value="Gti1/Pac2"/>
</dbReference>
<gene>
    <name evidence="2" type="ORF">INT44_001642</name>
</gene>